<proteinExistence type="predicted"/>
<keyword evidence="3" id="KW-1185">Reference proteome</keyword>
<gene>
    <name evidence="2" type="ORF">DAERI_010071</name>
</gene>
<evidence type="ECO:0000313" key="2">
    <source>
        <dbReference type="EMBL" id="GBF03899.1"/>
    </source>
</evidence>
<feature type="domain" description="ORC1/DEAH AAA+ ATPase" evidence="1">
    <location>
        <begin position="106"/>
        <end position="238"/>
    </location>
</feature>
<comment type="caution">
    <text evidence="2">The sequence shown here is derived from an EMBL/GenBank/DDBJ whole genome shotgun (WGS) entry which is preliminary data.</text>
</comment>
<evidence type="ECO:0000259" key="1">
    <source>
        <dbReference type="Pfam" id="PF13401"/>
    </source>
</evidence>
<dbReference type="GO" id="GO:0016887">
    <property type="term" value="F:ATP hydrolysis activity"/>
    <property type="evidence" value="ECO:0007669"/>
    <property type="project" value="InterPro"/>
</dbReference>
<dbReference type="EMBL" id="BFAG01000001">
    <property type="protein sequence ID" value="GBF03899.1"/>
    <property type="molecule type" value="Genomic_DNA"/>
</dbReference>
<organism evidence="2 3">
    <name type="scientific">Deinococcus aerius</name>
    <dbReference type="NCBI Taxonomy" id="200253"/>
    <lineage>
        <taxon>Bacteria</taxon>
        <taxon>Thermotogati</taxon>
        <taxon>Deinococcota</taxon>
        <taxon>Deinococci</taxon>
        <taxon>Deinococcales</taxon>
        <taxon>Deinococcaceae</taxon>
        <taxon>Deinococcus</taxon>
    </lineage>
</organism>
<protein>
    <recommendedName>
        <fullName evidence="1">ORC1/DEAH AAA+ ATPase domain-containing protein</fullName>
    </recommendedName>
</protein>
<reference evidence="3" key="1">
    <citation type="submission" date="2018-01" db="EMBL/GenBank/DDBJ databases">
        <title>Draft Genome Sequence of the Radioresistant Bacterium Deinococcus aerius TR0125, Isolated from the Higher Atmosphere above Japan.</title>
        <authorList>
            <person name="Satoh K."/>
            <person name="Arai H."/>
            <person name="Sanzen T."/>
            <person name="Kawaguchi Y."/>
            <person name="Hayashi H."/>
            <person name="Yokobori S."/>
            <person name="Yamagishi A."/>
            <person name="Oono Y."/>
            <person name="Narumi I."/>
        </authorList>
    </citation>
    <scope>NUCLEOTIDE SEQUENCE [LARGE SCALE GENOMIC DNA]</scope>
    <source>
        <strain evidence="3">TR0125</strain>
    </source>
</reference>
<dbReference type="AlphaFoldDB" id="A0A2I9CR17"/>
<sequence>MGKVILPFGASAGPDGGDGLDDNIYTFEGWRKFVNRPPATPPARLTRAQYEALSAKERKVYDEARKTYTMRFGPLNTVMLDLAKQCIKEQAEVNLRAPRDEVKVGVVIDGHATLGKSTMAKAVARQFELTIRKQATFPDEEARHLFIPVVHVTLLRDTTPKAMAQAICDYLHVPLRGRATEHQMVQAIYRAVERHTILLFVVDDIHFLKARSENGRETSNFLKSLMSLTGATFVYVGVNVEEMGIFQEDGEATLDGSQTASRFIHLPIPPFGKGSADWIKLLRSIDDHLILLDHEPGTLEQHATLLYNRTGGSLGPLMNLVRRTAFQAVGHHEKIDAASLRTARMDYKSTRDGNLDGDDSEGKA</sequence>
<dbReference type="InterPro" id="IPR027417">
    <property type="entry name" value="P-loop_NTPase"/>
</dbReference>
<dbReference type="OrthoDB" id="60016at2"/>
<dbReference type="SUPFAM" id="SSF52540">
    <property type="entry name" value="P-loop containing nucleoside triphosphate hydrolases"/>
    <property type="match status" value="1"/>
</dbReference>
<dbReference type="RefSeq" id="WP_103127506.1">
    <property type="nucleotide sequence ID" value="NZ_BFAG01000001.1"/>
</dbReference>
<dbReference type="Proteomes" id="UP000236569">
    <property type="component" value="Unassembled WGS sequence"/>
</dbReference>
<name>A0A2I9CR17_9DEIO</name>
<dbReference type="Pfam" id="PF13401">
    <property type="entry name" value="AAA_22"/>
    <property type="match status" value="1"/>
</dbReference>
<accession>A0A2I9CR17</accession>
<evidence type="ECO:0000313" key="3">
    <source>
        <dbReference type="Proteomes" id="UP000236569"/>
    </source>
</evidence>
<dbReference type="Gene3D" id="3.40.50.300">
    <property type="entry name" value="P-loop containing nucleotide triphosphate hydrolases"/>
    <property type="match status" value="1"/>
</dbReference>
<dbReference type="InterPro" id="IPR049945">
    <property type="entry name" value="AAA_22"/>
</dbReference>